<reference evidence="1" key="2">
    <citation type="submission" date="2025-08" db="UniProtKB">
        <authorList>
            <consortium name="Ensembl"/>
        </authorList>
    </citation>
    <scope>IDENTIFICATION</scope>
</reference>
<protein>
    <submittedName>
        <fullName evidence="1">Uncharacterized protein</fullName>
    </submittedName>
</protein>
<dbReference type="PANTHER" id="PTHR34348:SF1">
    <property type="entry name" value="SURFEIT LOCUS PROTEIN 2"/>
    <property type="match status" value="1"/>
</dbReference>
<sequence length="136" mass="15587">MPVDSNIPTEVKELLKLHPGLACTENGRIKCTVTNHEMPCRHDSVLQHVKGKKYLRLTTGITGEFDITKYEPHIMPSNKKGHENQLFCTLTLRHLNKIPSHLEKHVNGKRYKKAKAKWEACQLSGEKFVPLPLLQR</sequence>
<dbReference type="PANTHER" id="PTHR34348">
    <property type="entry name" value="SURFEIT LOCUS PROTEIN 2"/>
    <property type="match status" value="1"/>
</dbReference>
<organism evidence="1 2">
    <name type="scientific">Ciona intestinalis</name>
    <name type="common">Transparent sea squirt</name>
    <name type="synonym">Ascidia intestinalis</name>
    <dbReference type="NCBI Taxonomy" id="7719"/>
    <lineage>
        <taxon>Eukaryota</taxon>
        <taxon>Metazoa</taxon>
        <taxon>Chordata</taxon>
        <taxon>Tunicata</taxon>
        <taxon>Ascidiacea</taxon>
        <taxon>Phlebobranchia</taxon>
        <taxon>Cionidae</taxon>
        <taxon>Ciona</taxon>
    </lineage>
</organism>
<keyword evidence="2" id="KW-1185">Reference proteome</keyword>
<dbReference type="STRING" id="7719.ENSCINP00000028546"/>
<dbReference type="Proteomes" id="UP000008144">
    <property type="component" value="Unassembled WGS sequence"/>
</dbReference>
<evidence type="ECO:0000313" key="1">
    <source>
        <dbReference type="Ensembl" id="ENSCINP00000028546.2"/>
    </source>
</evidence>
<dbReference type="HOGENOM" id="CLU_076771_1_0_1"/>
<dbReference type="AlphaFoldDB" id="F6YMT1"/>
<dbReference type="InParanoid" id="F6YMT1"/>
<dbReference type="Ensembl" id="ENSCINT00000028792.2">
    <property type="protein sequence ID" value="ENSCINP00000028546.2"/>
    <property type="gene ID" value="ENSCING00000004559.3"/>
</dbReference>
<accession>F6YMT1</accession>
<reference evidence="2" key="1">
    <citation type="journal article" date="2002" name="Science">
        <title>The draft genome of Ciona intestinalis: insights into chordate and vertebrate origins.</title>
        <authorList>
            <person name="Dehal P."/>
            <person name="Satou Y."/>
            <person name="Campbell R.K."/>
            <person name="Chapman J."/>
            <person name="Degnan B."/>
            <person name="De Tomaso A."/>
            <person name="Davidson B."/>
            <person name="Di Gregorio A."/>
            <person name="Gelpke M."/>
            <person name="Goodstein D.M."/>
            <person name="Harafuji N."/>
            <person name="Hastings K.E."/>
            <person name="Ho I."/>
            <person name="Hotta K."/>
            <person name="Huang W."/>
            <person name="Kawashima T."/>
            <person name="Lemaire P."/>
            <person name="Martinez D."/>
            <person name="Meinertzhagen I.A."/>
            <person name="Necula S."/>
            <person name="Nonaka M."/>
            <person name="Putnam N."/>
            <person name="Rash S."/>
            <person name="Saiga H."/>
            <person name="Satake M."/>
            <person name="Terry A."/>
            <person name="Yamada L."/>
            <person name="Wang H.G."/>
            <person name="Awazu S."/>
            <person name="Azumi K."/>
            <person name="Boore J."/>
            <person name="Branno M."/>
            <person name="Chin-Bow S."/>
            <person name="DeSantis R."/>
            <person name="Doyle S."/>
            <person name="Francino P."/>
            <person name="Keys D.N."/>
            <person name="Haga S."/>
            <person name="Hayashi H."/>
            <person name="Hino K."/>
            <person name="Imai K.S."/>
            <person name="Inaba K."/>
            <person name="Kano S."/>
            <person name="Kobayashi K."/>
            <person name="Kobayashi M."/>
            <person name="Lee B.I."/>
            <person name="Makabe K.W."/>
            <person name="Manohar C."/>
            <person name="Matassi G."/>
            <person name="Medina M."/>
            <person name="Mochizuki Y."/>
            <person name="Mount S."/>
            <person name="Morishita T."/>
            <person name="Miura S."/>
            <person name="Nakayama A."/>
            <person name="Nishizaka S."/>
            <person name="Nomoto H."/>
            <person name="Ohta F."/>
            <person name="Oishi K."/>
            <person name="Rigoutsos I."/>
            <person name="Sano M."/>
            <person name="Sasaki A."/>
            <person name="Sasakura Y."/>
            <person name="Shoguchi E."/>
            <person name="Shin-i T."/>
            <person name="Spagnuolo A."/>
            <person name="Stainier D."/>
            <person name="Suzuki M.M."/>
            <person name="Tassy O."/>
            <person name="Takatori N."/>
            <person name="Tokuoka M."/>
            <person name="Yagi K."/>
            <person name="Yoshizaki F."/>
            <person name="Wada S."/>
            <person name="Zhang C."/>
            <person name="Hyatt P.D."/>
            <person name="Larimer F."/>
            <person name="Detter C."/>
            <person name="Doggett N."/>
            <person name="Glavina T."/>
            <person name="Hawkins T."/>
            <person name="Richardson P."/>
            <person name="Lucas S."/>
            <person name="Kohara Y."/>
            <person name="Levine M."/>
            <person name="Satoh N."/>
            <person name="Rokhsar D.S."/>
        </authorList>
    </citation>
    <scope>NUCLEOTIDE SEQUENCE [LARGE SCALE GENOMIC DNA]</scope>
</reference>
<reference evidence="1" key="3">
    <citation type="submission" date="2025-09" db="UniProtKB">
        <authorList>
            <consortium name="Ensembl"/>
        </authorList>
    </citation>
    <scope>IDENTIFICATION</scope>
</reference>
<dbReference type="InterPro" id="IPR008833">
    <property type="entry name" value="Surf2"/>
</dbReference>
<dbReference type="OMA" id="CRHINNT"/>
<dbReference type="Pfam" id="PF05477">
    <property type="entry name" value="SURF2"/>
    <property type="match status" value="1"/>
</dbReference>
<name>F6YMT1_CIOIN</name>
<proteinExistence type="predicted"/>
<evidence type="ECO:0000313" key="2">
    <source>
        <dbReference type="Proteomes" id="UP000008144"/>
    </source>
</evidence>